<dbReference type="InterPro" id="IPR001650">
    <property type="entry name" value="Helicase_C-like"/>
</dbReference>
<dbReference type="SMART" id="SM00487">
    <property type="entry name" value="DEXDc"/>
    <property type="match status" value="1"/>
</dbReference>
<dbReference type="PROSITE" id="PS51194">
    <property type="entry name" value="HELICASE_CTER"/>
    <property type="match status" value="1"/>
</dbReference>
<dbReference type="SMART" id="SM00490">
    <property type="entry name" value="HELICc"/>
    <property type="match status" value="1"/>
</dbReference>
<dbReference type="EMBL" id="NBTM02000001">
    <property type="protein sequence ID" value="PNL91627.1"/>
    <property type="molecule type" value="Genomic_DNA"/>
</dbReference>
<evidence type="ECO:0000259" key="4">
    <source>
        <dbReference type="PROSITE" id="PS51192"/>
    </source>
</evidence>
<dbReference type="GO" id="GO:0006310">
    <property type="term" value="P:DNA recombination"/>
    <property type="evidence" value="ECO:0007669"/>
    <property type="project" value="TreeGrafter"/>
</dbReference>
<dbReference type="Proteomes" id="UP000192813">
    <property type="component" value="Unassembled WGS sequence"/>
</dbReference>
<dbReference type="GO" id="GO:0006302">
    <property type="term" value="P:double-strand break repair"/>
    <property type="evidence" value="ECO:0007669"/>
    <property type="project" value="TreeGrafter"/>
</dbReference>
<dbReference type="GO" id="GO:0016787">
    <property type="term" value="F:hydrolase activity"/>
    <property type="evidence" value="ECO:0007669"/>
    <property type="project" value="InterPro"/>
</dbReference>
<dbReference type="GO" id="GO:0003677">
    <property type="term" value="F:DNA binding"/>
    <property type="evidence" value="ECO:0007669"/>
    <property type="project" value="UniProtKB-KW"/>
</dbReference>
<evidence type="ECO:0000256" key="2">
    <source>
        <dbReference type="ARBA" id="ARBA00022840"/>
    </source>
</evidence>
<keyword evidence="6" id="KW-0347">Helicase</keyword>
<evidence type="ECO:0000256" key="1">
    <source>
        <dbReference type="ARBA" id="ARBA00022741"/>
    </source>
</evidence>
<gene>
    <name evidence="6" type="ORF">A6J77_005100</name>
</gene>
<dbReference type="GO" id="GO:0043138">
    <property type="term" value="F:3'-5' DNA helicase activity"/>
    <property type="evidence" value="ECO:0007669"/>
    <property type="project" value="TreeGrafter"/>
</dbReference>
<sequence>MEAVSNLLRGRLVTAKEIGQTDAAINLLDIPGLQIFSALEKEGSRLRCRRCGNQTIFQENICQCGLTDCVYCLQCLNFGKLRTCDKLYHLAEATEPYSWQRDQSYLAWTGTLSDQQAQASKEICQTYQAGGQRLVWAVTGAGKTEMVFEAVNQALMAGGKVALATPRVDVANELAPRFKEAFPEVTIQLLHGQSEETYAEQPFTIGSTHQLIRFKEAFDLLIIDEIDAFPYDGDPMLYFASDRAIKKTGAQILLTATPNPSHEKLIKEGKLPVSILPARYHRHHLPVPKHQWVGDWHSIIQAGKIPSVFRRLLGRLLVKGRRVLVFMPNIDLMLTFVRLCRQVFADYRFESVSSKDPDRIIKVQNMRDGHYDFLFSTTILERGVTFANIDVIVLGSEDQTFTTAALVQISGRVGRKPKWPSGSVYFLHYGKTKASIAAIRQIQSMNDQARKRGLIDD</sequence>
<dbReference type="RefSeq" id="WP_083068748.1">
    <property type="nucleotide sequence ID" value="NZ_JALXKY010000004.1"/>
</dbReference>
<name>A0A2J9PMU2_9LACT</name>
<organism evidence="6 7">
    <name type="scientific">Aerococcus viridans</name>
    <dbReference type="NCBI Taxonomy" id="1377"/>
    <lineage>
        <taxon>Bacteria</taxon>
        <taxon>Bacillati</taxon>
        <taxon>Bacillota</taxon>
        <taxon>Bacilli</taxon>
        <taxon>Lactobacillales</taxon>
        <taxon>Aerococcaceae</taxon>
        <taxon>Aerococcus</taxon>
    </lineage>
</organism>
<evidence type="ECO:0000259" key="5">
    <source>
        <dbReference type="PROSITE" id="PS51194"/>
    </source>
</evidence>
<keyword evidence="6" id="KW-0378">Hydrolase</keyword>
<feature type="domain" description="Helicase C-terminal" evidence="5">
    <location>
        <begin position="312"/>
        <end position="457"/>
    </location>
</feature>
<feature type="domain" description="Helicase ATP-binding" evidence="4">
    <location>
        <begin position="124"/>
        <end position="276"/>
    </location>
</feature>
<dbReference type="GO" id="GO:0005524">
    <property type="term" value="F:ATP binding"/>
    <property type="evidence" value="ECO:0007669"/>
    <property type="project" value="UniProtKB-KW"/>
</dbReference>
<reference evidence="7" key="1">
    <citation type="submission" date="2017-12" db="EMBL/GenBank/DDBJ databases">
        <title>FDA dAtabase for Regulatory Grade micrObial Sequences (FDA-ARGOS): Supporting development and validation of Infectious Disease Dx tests.</title>
        <authorList>
            <person name="Hoffmann M."/>
            <person name="Allard M."/>
            <person name="Evans P."/>
            <person name="Brown E."/>
            <person name="Tallon L."/>
            <person name="Sadzewicz L."/>
            <person name="Sengamalay N."/>
            <person name="Ott S."/>
            <person name="Godinez A."/>
            <person name="Nagaraj S."/>
            <person name="Vavikolanu K."/>
            <person name="Aluvathingal J."/>
            <person name="Nadendla S."/>
            <person name="Sichtig H."/>
        </authorList>
    </citation>
    <scope>NUCLEOTIDE SEQUENCE [LARGE SCALE GENOMIC DNA]</scope>
    <source>
        <strain evidence="7">FDAARGOS_249</strain>
    </source>
</reference>
<dbReference type="InterPro" id="IPR006935">
    <property type="entry name" value="Helicase/UvrB_N"/>
</dbReference>
<dbReference type="InterPro" id="IPR027417">
    <property type="entry name" value="P-loop_NTPase"/>
</dbReference>
<accession>A0A2J9PMU2</accession>
<dbReference type="SUPFAM" id="SSF52540">
    <property type="entry name" value="P-loop containing nucleoside triphosphate hydrolases"/>
    <property type="match status" value="1"/>
</dbReference>
<comment type="caution">
    <text evidence="6">The sequence shown here is derived from an EMBL/GenBank/DDBJ whole genome shotgun (WGS) entry which is preliminary data.</text>
</comment>
<proteinExistence type="predicted"/>
<protein>
    <submittedName>
        <fullName evidence="6">DNA/RNA helicase</fullName>
    </submittedName>
</protein>
<dbReference type="Gene3D" id="3.40.50.300">
    <property type="entry name" value="P-loop containing nucleotide triphosphate hydrolases"/>
    <property type="match status" value="2"/>
</dbReference>
<dbReference type="AlphaFoldDB" id="A0A2J9PMU2"/>
<evidence type="ECO:0000313" key="6">
    <source>
        <dbReference type="EMBL" id="PNL91627.1"/>
    </source>
</evidence>
<dbReference type="Pfam" id="PF00271">
    <property type="entry name" value="Helicase_C"/>
    <property type="match status" value="1"/>
</dbReference>
<keyword evidence="1" id="KW-0547">Nucleotide-binding</keyword>
<keyword evidence="3" id="KW-0238">DNA-binding</keyword>
<dbReference type="Pfam" id="PF04851">
    <property type="entry name" value="ResIII"/>
    <property type="match status" value="1"/>
</dbReference>
<dbReference type="GO" id="GO:0006270">
    <property type="term" value="P:DNA replication initiation"/>
    <property type="evidence" value="ECO:0007669"/>
    <property type="project" value="TreeGrafter"/>
</dbReference>
<dbReference type="InterPro" id="IPR014001">
    <property type="entry name" value="Helicase_ATP-bd"/>
</dbReference>
<evidence type="ECO:0000313" key="7">
    <source>
        <dbReference type="Proteomes" id="UP000192813"/>
    </source>
</evidence>
<evidence type="ECO:0000256" key="3">
    <source>
        <dbReference type="ARBA" id="ARBA00023125"/>
    </source>
</evidence>
<dbReference type="PROSITE" id="PS51192">
    <property type="entry name" value="HELICASE_ATP_BIND_1"/>
    <property type="match status" value="1"/>
</dbReference>
<dbReference type="PANTHER" id="PTHR30580:SF1">
    <property type="entry name" value="COMF OPERON PROTEIN 1"/>
    <property type="match status" value="1"/>
</dbReference>
<dbReference type="PANTHER" id="PTHR30580">
    <property type="entry name" value="PRIMOSOMAL PROTEIN N"/>
    <property type="match status" value="1"/>
</dbReference>
<keyword evidence="2" id="KW-0067">ATP-binding</keyword>